<evidence type="ECO:0000313" key="2">
    <source>
        <dbReference type="Proteomes" id="UP000664940"/>
    </source>
</evidence>
<sequence>MVVMASGILVNTEEVSCPMCLELLTEPLILDYRQSSYEACITADNKRSMVSEEGESSCPVYQSHYQPANLQPNRHVANIVETLREVKLSPEEEQKKDLCEHMERNSCSSVRRMGSSFAGSVRGLKSTKITILSSWRRLPGSTEKSCRQLWTG</sequence>
<dbReference type="Gene3D" id="3.30.40.10">
    <property type="entry name" value="Zinc/RING finger domain, C3HC4 (zinc finger)"/>
    <property type="match status" value="1"/>
</dbReference>
<dbReference type="AlphaFoldDB" id="A0A834A6Y0"/>
<reference evidence="1 2" key="1">
    <citation type="journal article" date="2020" name="Nature">
        <title>Six reference-quality genomes reveal evolution of bat adaptations.</title>
        <authorList>
            <person name="Jebb D."/>
            <person name="Huang Z."/>
            <person name="Pippel M."/>
            <person name="Hughes G.M."/>
            <person name="Lavrichenko K."/>
            <person name="Devanna P."/>
            <person name="Winkler S."/>
            <person name="Jermiin L.S."/>
            <person name="Skirmuntt E.C."/>
            <person name="Katzourakis A."/>
            <person name="Burkitt-Gray L."/>
            <person name="Ray D.A."/>
            <person name="Sullivan K.A.M."/>
            <person name="Roscito J.G."/>
            <person name="Kirilenko B.M."/>
            <person name="Davalos L.M."/>
            <person name="Corthals A.P."/>
            <person name="Power M.L."/>
            <person name="Jones G."/>
            <person name="Ransome R.D."/>
            <person name="Dechmann D.K.N."/>
            <person name="Locatelli A.G."/>
            <person name="Puechmaille S.J."/>
            <person name="Fedrigo O."/>
            <person name="Jarvis E.D."/>
            <person name="Hiller M."/>
            <person name="Vernes S.C."/>
            <person name="Myers E.W."/>
            <person name="Teeling E.C."/>
        </authorList>
    </citation>
    <scope>NUCLEOTIDE SEQUENCE [LARGE SCALE GENOMIC DNA]</scope>
    <source>
        <strain evidence="1">Bat1K_MPI-CBG_1</strain>
    </source>
</reference>
<name>A0A834A6Y0_9CHIR</name>
<dbReference type="Proteomes" id="UP000664940">
    <property type="component" value="Unassembled WGS sequence"/>
</dbReference>
<comment type="caution">
    <text evidence="1">The sequence shown here is derived from an EMBL/GenBank/DDBJ whole genome shotgun (WGS) entry which is preliminary data.</text>
</comment>
<protein>
    <submittedName>
        <fullName evidence="1">Uncharacterized protein</fullName>
    </submittedName>
</protein>
<gene>
    <name evidence="1" type="ORF">HJG60_019535</name>
</gene>
<dbReference type="PANTHER" id="PTHR24103">
    <property type="entry name" value="E3 UBIQUITIN-PROTEIN LIGASE TRIM"/>
    <property type="match status" value="1"/>
</dbReference>
<proteinExistence type="predicted"/>
<organism evidence="1 2">
    <name type="scientific">Phyllostomus discolor</name>
    <name type="common">pale spear-nosed bat</name>
    <dbReference type="NCBI Taxonomy" id="89673"/>
    <lineage>
        <taxon>Eukaryota</taxon>
        <taxon>Metazoa</taxon>
        <taxon>Chordata</taxon>
        <taxon>Craniata</taxon>
        <taxon>Vertebrata</taxon>
        <taxon>Euteleostomi</taxon>
        <taxon>Mammalia</taxon>
        <taxon>Eutheria</taxon>
        <taxon>Laurasiatheria</taxon>
        <taxon>Chiroptera</taxon>
        <taxon>Yangochiroptera</taxon>
        <taxon>Phyllostomidae</taxon>
        <taxon>Phyllostominae</taxon>
        <taxon>Phyllostomus</taxon>
    </lineage>
</organism>
<accession>A0A834A6Y0</accession>
<dbReference type="EMBL" id="JABVXQ010000006">
    <property type="protein sequence ID" value="KAF6106845.1"/>
    <property type="molecule type" value="Genomic_DNA"/>
</dbReference>
<dbReference type="InterPro" id="IPR013083">
    <property type="entry name" value="Znf_RING/FYVE/PHD"/>
</dbReference>
<evidence type="ECO:0000313" key="1">
    <source>
        <dbReference type="EMBL" id="KAF6106845.1"/>
    </source>
</evidence>
<dbReference type="SUPFAM" id="SSF57850">
    <property type="entry name" value="RING/U-box"/>
    <property type="match status" value="1"/>
</dbReference>
<dbReference type="InterPro" id="IPR050143">
    <property type="entry name" value="TRIM/RBCC"/>
</dbReference>